<dbReference type="InterPro" id="IPR029058">
    <property type="entry name" value="AB_hydrolase_fold"/>
</dbReference>
<evidence type="ECO:0000313" key="2">
    <source>
        <dbReference type="EMBL" id="OAG42244.1"/>
    </source>
</evidence>
<evidence type="ECO:0000313" key="3">
    <source>
        <dbReference type="Proteomes" id="UP000077002"/>
    </source>
</evidence>
<dbReference type="EMBL" id="LVKK01000017">
    <property type="protein sequence ID" value="OAG42244.1"/>
    <property type="molecule type" value="Genomic_DNA"/>
</dbReference>
<dbReference type="Proteomes" id="UP000077002">
    <property type="component" value="Unassembled WGS sequence"/>
</dbReference>
<sequence length="425" mass="47019">MAQFPTIEQLSKAKTDSELSHESRGLVAVVRFSSSSSGVDFVFQGTGVAEVRAATGDAAVTISASDAFWNTALKLEDGAPIPGYESLTMAQTSGLSVSGDFLGVIAPYQLALQRLFILFLDIARPVKRHPFVETFRDTDTAVGRYVWVKANGTEARIYYEEAGTGPIPFLLQATAGADSRQYRYFLADPVLQKRFRLIAYDLPYHGKSMPPSDDRWWEKKYLPDVDYLMSWVVGLADALSLDQPWFMGCSVGGQLALDLAAEHKDRFGAFFSLNGWYDCPPTFKSLSNDIFRTPSISPHLFSANMIGACSPLAPEFNVHEVQWIYASNYPGIYAGDNDYFASGHDMKRNGHKIDGKKPVYLLTGQYDHTTHDKEHGAPAVAKNIPSIKFRVLKGLSHFTMSDDPIAFRNTLLPILDEALAETKSV</sequence>
<comment type="caution">
    <text evidence="2">The sequence shown here is derived from an EMBL/GenBank/DDBJ whole genome shotgun (WGS) entry which is preliminary data.</text>
</comment>
<organism evidence="2 3">
    <name type="scientific">Fonsecaea monophora</name>
    <dbReference type="NCBI Taxonomy" id="254056"/>
    <lineage>
        <taxon>Eukaryota</taxon>
        <taxon>Fungi</taxon>
        <taxon>Dikarya</taxon>
        <taxon>Ascomycota</taxon>
        <taxon>Pezizomycotina</taxon>
        <taxon>Eurotiomycetes</taxon>
        <taxon>Chaetothyriomycetidae</taxon>
        <taxon>Chaetothyriales</taxon>
        <taxon>Herpotrichiellaceae</taxon>
        <taxon>Fonsecaea</taxon>
    </lineage>
</organism>
<dbReference type="OrthoDB" id="408373at2759"/>
<evidence type="ECO:0000259" key="1">
    <source>
        <dbReference type="Pfam" id="PF00561"/>
    </source>
</evidence>
<dbReference type="Gene3D" id="3.40.50.1820">
    <property type="entry name" value="alpha/beta hydrolase"/>
    <property type="match status" value="1"/>
</dbReference>
<dbReference type="InterPro" id="IPR000073">
    <property type="entry name" value="AB_hydrolase_1"/>
</dbReference>
<dbReference type="AlphaFoldDB" id="A0A177FD63"/>
<reference evidence="2 3" key="1">
    <citation type="submission" date="2016-03" db="EMBL/GenBank/DDBJ databases">
        <title>Draft genome sequence of the Fonsecaea monophora CBS 269.37.</title>
        <authorList>
            <person name="Bombassaro A."/>
            <person name="Vinicius W.A."/>
            <person name="De Hoog S."/>
            <person name="Sun J."/>
            <person name="Souza E.M."/>
            <person name="Raittz R.T."/>
            <person name="Costa F."/>
            <person name="Leao A.C."/>
            <person name="Tadra-Sfeir M.Z."/>
            <person name="Baura V."/>
            <person name="Balsanelli E."/>
            <person name="Pedrosa F.O."/>
            <person name="Moreno L.F."/>
            <person name="Steffens M.B."/>
            <person name="Xi L."/>
            <person name="Bocca A.L."/>
            <person name="Felipe M.S."/>
            <person name="Teixeira M."/>
            <person name="Telles Filho F.Q."/>
            <person name="Azevedo C.M."/>
            <person name="Gomes R."/>
            <person name="Vicente V.A."/>
        </authorList>
    </citation>
    <scope>NUCLEOTIDE SEQUENCE [LARGE SCALE GENOMIC DNA]</scope>
    <source>
        <strain evidence="2 3">CBS 269.37</strain>
    </source>
</reference>
<feature type="domain" description="AB hydrolase-1" evidence="1">
    <location>
        <begin position="176"/>
        <end position="285"/>
    </location>
</feature>
<dbReference type="SUPFAM" id="SSF53474">
    <property type="entry name" value="alpha/beta-Hydrolases"/>
    <property type="match status" value="1"/>
</dbReference>
<dbReference type="InterPro" id="IPR050228">
    <property type="entry name" value="Carboxylesterase_BioH"/>
</dbReference>
<name>A0A177FD63_9EURO</name>
<dbReference type="PANTHER" id="PTHR43194">
    <property type="entry name" value="HYDROLASE ALPHA/BETA FOLD FAMILY"/>
    <property type="match status" value="1"/>
</dbReference>
<protein>
    <recommendedName>
        <fullName evidence="1">AB hydrolase-1 domain-containing protein</fullName>
    </recommendedName>
</protein>
<dbReference type="Pfam" id="PF00561">
    <property type="entry name" value="Abhydrolase_1"/>
    <property type="match status" value="1"/>
</dbReference>
<dbReference type="PANTHER" id="PTHR43194:SF2">
    <property type="entry name" value="PEROXISOMAL MEMBRANE PROTEIN LPX1"/>
    <property type="match status" value="1"/>
</dbReference>
<keyword evidence="3" id="KW-1185">Reference proteome</keyword>
<accession>A0A177FD63</accession>
<dbReference type="GeneID" id="34598583"/>
<proteinExistence type="predicted"/>
<gene>
    <name evidence="2" type="ORF">AYO21_03412</name>
</gene>
<dbReference type="RefSeq" id="XP_022514196.1">
    <property type="nucleotide sequence ID" value="XM_022653386.1"/>
</dbReference>